<keyword evidence="7" id="KW-1185">Reference proteome</keyword>
<dbReference type="InterPro" id="IPR058163">
    <property type="entry name" value="LysR-type_TF_proteobact-type"/>
</dbReference>
<dbReference type="Gene3D" id="3.40.190.290">
    <property type="match status" value="1"/>
</dbReference>
<dbReference type="Gene3D" id="1.10.10.10">
    <property type="entry name" value="Winged helix-like DNA-binding domain superfamily/Winged helix DNA-binding domain"/>
    <property type="match status" value="1"/>
</dbReference>
<dbReference type="SUPFAM" id="SSF46785">
    <property type="entry name" value="Winged helix' DNA-binding domain"/>
    <property type="match status" value="1"/>
</dbReference>
<comment type="similarity">
    <text evidence="1">Belongs to the LysR transcriptional regulatory family.</text>
</comment>
<comment type="caution">
    <text evidence="6">The sequence shown here is derived from an EMBL/GenBank/DDBJ whole genome shotgun (WGS) entry which is preliminary data.</text>
</comment>
<dbReference type="EMBL" id="BAAAVT010000015">
    <property type="protein sequence ID" value="GAA3070357.1"/>
    <property type="molecule type" value="Genomic_DNA"/>
</dbReference>
<organism evidence="6 7">
    <name type="scientific">Nesterenkonia aethiopica</name>
    <dbReference type="NCBI Taxonomy" id="269144"/>
    <lineage>
        <taxon>Bacteria</taxon>
        <taxon>Bacillati</taxon>
        <taxon>Actinomycetota</taxon>
        <taxon>Actinomycetes</taxon>
        <taxon>Micrococcales</taxon>
        <taxon>Micrococcaceae</taxon>
        <taxon>Nesterenkonia</taxon>
    </lineage>
</organism>
<accession>A0ABP6M0F0</accession>
<dbReference type="InterPro" id="IPR000847">
    <property type="entry name" value="LysR_HTH_N"/>
</dbReference>
<evidence type="ECO:0000313" key="6">
    <source>
        <dbReference type="EMBL" id="GAA3070357.1"/>
    </source>
</evidence>
<evidence type="ECO:0000256" key="3">
    <source>
        <dbReference type="ARBA" id="ARBA00023125"/>
    </source>
</evidence>
<evidence type="ECO:0000256" key="4">
    <source>
        <dbReference type="ARBA" id="ARBA00023163"/>
    </source>
</evidence>
<dbReference type="PROSITE" id="PS50931">
    <property type="entry name" value="HTH_LYSR"/>
    <property type="match status" value="1"/>
</dbReference>
<sequence>MGRENCTHNVHLRTLVRMTDHPSGEPQAQHLDALMTFLSVARLGRYTAAADALGINHSTVSRRIAGLERSLGGRVLARTPSGWEVTALGQRALAAAERVEDALASLAGDGEQDGRISGVVRLGSPDAFAVHLATSALAELQQANPNLAVELISATQRARQNRSGLDLEIVVGRPQIHRAQAEHVMDYALRLYATEEYLARHGRPADLSELAGHRLNYYVEAVLTIDDLDRATQRLPTMRRGIASTNVLSHVTATTAGAGIGLLPDYVAVHHSELIHLLPEHYVHRLSYWAVGRQEALRNPAVQAVYAALREHGRRTEQRLRSVGQV</sequence>
<reference evidence="7" key="1">
    <citation type="journal article" date="2019" name="Int. J. Syst. Evol. Microbiol.">
        <title>The Global Catalogue of Microorganisms (GCM) 10K type strain sequencing project: providing services to taxonomists for standard genome sequencing and annotation.</title>
        <authorList>
            <consortium name="The Broad Institute Genomics Platform"/>
            <consortium name="The Broad Institute Genome Sequencing Center for Infectious Disease"/>
            <person name="Wu L."/>
            <person name="Ma J."/>
        </authorList>
    </citation>
    <scope>NUCLEOTIDE SEQUENCE [LARGE SCALE GENOMIC DNA]</scope>
    <source>
        <strain evidence="7">JCM 14309</strain>
    </source>
</reference>
<dbReference type="PANTHER" id="PTHR30537:SF3">
    <property type="entry name" value="TRANSCRIPTIONAL REGULATORY PROTEIN"/>
    <property type="match status" value="1"/>
</dbReference>
<dbReference type="InterPro" id="IPR036390">
    <property type="entry name" value="WH_DNA-bd_sf"/>
</dbReference>
<gene>
    <name evidence="6" type="ORF">GCM10010529_23380</name>
</gene>
<protein>
    <submittedName>
        <fullName evidence="6">LysR family transcriptional regulator</fullName>
    </submittedName>
</protein>
<dbReference type="Pfam" id="PF00126">
    <property type="entry name" value="HTH_1"/>
    <property type="match status" value="1"/>
</dbReference>
<name>A0ABP6M0F0_9MICC</name>
<keyword evidence="2" id="KW-0805">Transcription regulation</keyword>
<dbReference type="SUPFAM" id="SSF53850">
    <property type="entry name" value="Periplasmic binding protein-like II"/>
    <property type="match status" value="1"/>
</dbReference>
<feature type="domain" description="HTH lysR-type" evidence="5">
    <location>
        <begin position="31"/>
        <end position="86"/>
    </location>
</feature>
<proteinExistence type="inferred from homology"/>
<dbReference type="InterPro" id="IPR036388">
    <property type="entry name" value="WH-like_DNA-bd_sf"/>
</dbReference>
<dbReference type="InterPro" id="IPR005119">
    <property type="entry name" value="LysR_subst-bd"/>
</dbReference>
<dbReference type="Proteomes" id="UP001500236">
    <property type="component" value="Unassembled WGS sequence"/>
</dbReference>
<evidence type="ECO:0000256" key="1">
    <source>
        <dbReference type="ARBA" id="ARBA00009437"/>
    </source>
</evidence>
<keyword evidence="3" id="KW-0238">DNA-binding</keyword>
<keyword evidence="4" id="KW-0804">Transcription</keyword>
<dbReference type="Pfam" id="PF03466">
    <property type="entry name" value="LysR_substrate"/>
    <property type="match status" value="1"/>
</dbReference>
<evidence type="ECO:0000313" key="7">
    <source>
        <dbReference type="Proteomes" id="UP001500236"/>
    </source>
</evidence>
<evidence type="ECO:0000259" key="5">
    <source>
        <dbReference type="PROSITE" id="PS50931"/>
    </source>
</evidence>
<evidence type="ECO:0000256" key="2">
    <source>
        <dbReference type="ARBA" id="ARBA00023015"/>
    </source>
</evidence>
<dbReference type="PANTHER" id="PTHR30537">
    <property type="entry name" value="HTH-TYPE TRANSCRIPTIONAL REGULATOR"/>
    <property type="match status" value="1"/>
</dbReference>